<dbReference type="Gene3D" id="3.40.50.1000">
    <property type="entry name" value="HAD superfamily/HAD-like"/>
    <property type="match status" value="1"/>
</dbReference>
<sequence length="210" mass="23009">MLFVFDWDGTLLDSTDKIAGCMQKAIAELGLPERSTEQAKSIIGLGLPEAVQTLFPEIDKAIIPEVTAAYSRHFVADDQTPCDFFPNVDDVLKQLRAEGHLLAVATGKSRRGLNRVLANMSLTDFFDGSRCADETASKPDPLMLNQLLQELDVEVSSAVMVGDTDFDLGMAANAGMRSIGVSYGAHSVERLLPHKPVRIIDRFEELLEWG</sequence>
<dbReference type="InterPro" id="IPR050155">
    <property type="entry name" value="HAD-like_hydrolase_sf"/>
</dbReference>
<dbReference type="AlphaFoldDB" id="A0A1X9NBX9"/>
<dbReference type="RefSeq" id="WP_085759712.1">
    <property type="nucleotide sequence ID" value="NZ_CP019343.1"/>
</dbReference>
<dbReference type="KEGG" id="osg:BST96_16295"/>
<dbReference type="InterPro" id="IPR006439">
    <property type="entry name" value="HAD-SF_hydro_IA"/>
</dbReference>
<dbReference type="PANTHER" id="PTHR43434:SF24">
    <property type="entry name" value="HYDROLASE-RELATED"/>
    <property type="match status" value="1"/>
</dbReference>
<dbReference type="SUPFAM" id="SSF56784">
    <property type="entry name" value="HAD-like"/>
    <property type="match status" value="1"/>
</dbReference>
<reference evidence="1 2" key="1">
    <citation type="submission" date="2016-11" db="EMBL/GenBank/DDBJ databases">
        <title>Trade-off between light-utilization and light-protection in marine flavobacteria.</title>
        <authorList>
            <person name="Kumagai Y."/>
        </authorList>
    </citation>
    <scope>NUCLEOTIDE SEQUENCE [LARGE SCALE GENOMIC DNA]</scope>
    <source>
        <strain evidence="1 2">NBRC 107125</strain>
    </source>
</reference>
<dbReference type="NCBIfam" id="TIGR01549">
    <property type="entry name" value="HAD-SF-IA-v1"/>
    <property type="match status" value="1"/>
</dbReference>
<dbReference type="OrthoDB" id="9782449at2"/>
<keyword evidence="2" id="KW-1185">Reference proteome</keyword>
<organism evidence="1 2">
    <name type="scientific">Oceanicoccus sagamiensis</name>
    <dbReference type="NCBI Taxonomy" id="716816"/>
    <lineage>
        <taxon>Bacteria</taxon>
        <taxon>Pseudomonadati</taxon>
        <taxon>Pseudomonadota</taxon>
        <taxon>Gammaproteobacteria</taxon>
        <taxon>Cellvibrionales</taxon>
        <taxon>Spongiibacteraceae</taxon>
        <taxon>Oceanicoccus</taxon>
    </lineage>
</organism>
<name>A0A1X9NBX9_9GAMM</name>
<evidence type="ECO:0000313" key="1">
    <source>
        <dbReference type="EMBL" id="ARN75530.1"/>
    </source>
</evidence>
<dbReference type="SFLD" id="SFLDS00003">
    <property type="entry name" value="Haloacid_Dehalogenase"/>
    <property type="match status" value="1"/>
</dbReference>
<accession>A0A1X9NBX9</accession>
<dbReference type="InterPro" id="IPR036412">
    <property type="entry name" value="HAD-like_sf"/>
</dbReference>
<gene>
    <name evidence="1" type="ORF">BST96_16295</name>
</gene>
<dbReference type="SFLD" id="SFLDG01129">
    <property type="entry name" value="C1.5:_HAD__Beta-PGM__Phosphata"/>
    <property type="match status" value="1"/>
</dbReference>
<dbReference type="NCBIfam" id="TIGR01509">
    <property type="entry name" value="HAD-SF-IA-v3"/>
    <property type="match status" value="1"/>
</dbReference>
<dbReference type="Proteomes" id="UP000193450">
    <property type="component" value="Chromosome"/>
</dbReference>
<evidence type="ECO:0000313" key="2">
    <source>
        <dbReference type="Proteomes" id="UP000193450"/>
    </source>
</evidence>
<dbReference type="SFLD" id="SFLDG01135">
    <property type="entry name" value="C1.5.6:_HAD__Beta-PGM__Phospha"/>
    <property type="match status" value="1"/>
</dbReference>
<proteinExistence type="predicted"/>
<dbReference type="Gene3D" id="1.10.150.240">
    <property type="entry name" value="Putative phosphatase, domain 2"/>
    <property type="match status" value="1"/>
</dbReference>
<dbReference type="GO" id="GO:0008967">
    <property type="term" value="F:phosphoglycolate phosphatase activity"/>
    <property type="evidence" value="ECO:0007669"/>
    <property type="project" value="TreeGrafter"/>
</dbReference>
<dbReference type="EMBL" id="CP019343">
    <property type="protein sequence ID" value="ARN75530.1"/>
    <property type="molecule type" value="Genomic_DNA"/>
</dbReference>
<dbReference type="Pfam" id="PF13419">
    <property type="entry name" value="HAD_2"/>
    <property type="match status" value="1"/>
</dbReference>
<dbReference type="InterPro" id="IPR023198">
    <property type="entry name" value="PGP-like_dom2"/>
</dbReference>
<protein>
    <submittedName>
        <fullName evidence="1">HAD family hydrolase</fullName>
    </submittedName>
</protein>
<dbReference type="STRING" id="716816.BST96_16295"/>
<dbReference type="GO" id="GO:0006281">
    <property type="term" value="P:DNA repair"/>
    <property type="evidence" value="ECO:0007669"/>
    <property type="project" value="TreeGrafter"/>
</dbReference>
<dbReference type="GO" id="GO:0005829">
    <property type="term" value="C:cytosol"/>
    <property type="evidence" value="ECO:0007669"/>
    <property type="project" value="TreeGrafter"/>
</dbReference>
<dbReference type="PANTHER" id="PTHR43434">
    <property type="entry name" value="PHOSPHOGLYCOLATE PHOSPHATASE"/>
    <property type="match status" value="1"/>
</dbReference>
<dbReference type="InterPro" id="IPR041492">
    <property type="entry name" value="HAD_2"/>
</dbReference>
<keyword evidence="1" id="KW-0378">Hydrolase</keyword>
<dbReference type="InterPro" id="IPR023214">
    <property type="entry name" value="HAD_sf"/>
</dbReference>